<feature type="chain" id="PRO_5029607363" evidence="1">
    <location>
        <begin position="23"/>
        <end position="163"/>
    </location>
</feature>
<evidence type="ECO:0000313" key="2">
    <source>
        <dbReference type="EMBL" id="KAF4658930.1"/>
    </source>
</evidence>
<dbReference type="Proteomes" id="UP000570595">
    <property type="component" value="Unassembled WGS sequence"/>
</dbReference>
<feature type="signal peptide" evidence="1">
    <location>
        <begin position="1"/>
        <end position="22"/>
    </location>
</feature>
<proteinExistence type="predicted"/>
<comment type="caution">
    <text evidence="2">The sequence shown here is derived from an EMBL/GenBank/DDBJ whole genome shotgun (WGS) entry which is preliminary data.</text>
</comment>
<gene>
    <name evidence="2" type="ORF">FOZ61_005129</name>
</gene>
<reference evidence="2 3" key="1">
    <citation type="submission" date="2020-04" db="EMBL/GenBank/DDBJ databases">
        <title>Perkinsus olseni comparative genomics.</title>
        <authorList>
            <person name="Bogema D.R."/>
        </authorList>
    </citation>
    <scope>NUCLEOTIDE SEQUENCE [LARGE SCALE GENOMIC DNA]</scope>
    <source>
        <strain evidence="2">ATCC PRA-179</strain>
    </source>
</reference>
<sequence>MIAHHPSYLICVAFALLPLTVGSLKSQRHIGVQTDPEKGMADTPQLEYRWATPSEGRPDYTFVAYDPQKQAIVGELSFTILAKINEAKMDEELVDRGVPTEMLEAMVKAIPGVKFEVSEVERKWDGDGSFEEEVFEDVGFFTASDVCDYTLVTYNIPRQENTL</sequence>
<name>A0A7J6LIS2_PEROL</name>
<dbReference type="EMBL" id="JABAHT010000289">
    <property type="protein sequence ID" value="KAF4658930.1"/>
    <property type="molecule type" value="Genomic_DNA"/>
</dbReference>
<organism evidence="2 3">
    <name type="scientific">Perkinsus olseni</name>
    <name type="common">Perkinsus atlanticus</name>
    <dbReference type="NCBI Taxonomy" id="32597"/>
    <lineage>
        <taxon>Eukaryota</taxon>
        <taxon>Sar</taxon>
        <taxon>Alveolata</taxon>
        <taxon>Perkinsozoa</taxon>
        <taxon>Perkinsea</taxon>
        <taxon>Perkinsida</taxon>
        <taxon>Perkinsidae</taxon>
        <taxon>Perkinsus</taxon>
    </lineage>
</organism>
<evidence type="ECO:0000313" key="3">
    <source>
        <dbReference type="Proteomes" id="UP000570595"/>
    </source>
</evidence>
<protein>
    <submittedName>
        <fullName evidence="2">Uncharacterized protein</fullName>
    </submittedName>
</protein>
<accession>A0A7J6LIS2</accession>
<dbReference type="AlphaFoldDB" id="A0A7J6LIS2"/>
<keyword evidence="1" id="KW-0732">Signal</keyword>
<dbReference type="OrthoDB" id="10313999at2759"/>
<evidence type="ECO:0000256" key="1">
    <source>
        <dbReference type="SAM" id="SignalP"/>
    </source>
</evidence>